<evidence type="ECO:0000256" key="4">
    <source>
        <dbReference type="ARBA" id="ARBA00046124"/>
    </source>
</evidence>
<reference evidence="7" key="1">
    <citation type="submission" date="2019-05" db="EMBL/GenBank/DDBJ databases">
        <title>Annotation for the trematode Fasciolopsis buski.</title>
        <authorList>
            <person name="Choi Y.-J."/>
        </authorList>
    </citation>
    <scope>NUCLEOTIDE SEQUENCE</scope>
    <source>
        <strain evidence="7">HT</strain>
        <tissue evidence="7">Whole worm</tissue>
    </source>
</reference>
<dbReference type="OrthoDB" id="29853at2759"/>
<feature type="region of interest" description="Disordered" evidence="6">
    <location>
        <begin position="292"/>
        <end position="318"/>
    </location>
</feature>
<dbReference type="Gene3D" id="1.20.1260.60">
    <property type="entry name" value="Vacuolar protein sorting-associated protein Ist1"/>
    <property type="match status" value="1"/>
</dbReference>
<evidence type="ECO:0000256" key="3">
    <source>
        <dbReference type="ARBA" id="ARBA00032374"/>
    </source>
</evidence>
<keyword evidence="8" id="KW-1185">Reference proteome</keyword>
<evidence type="ECO:0000256" key="5">
    <source>
        <dbReference type="ARBA" id="ARBA00046920"/>
    </source>
</evidence>
<evidence type="ECO:0000256" key="6">
    <source>
        <dbReference type="SAM" id="MobiDB-lite"/>
    </source>
</evidence>
<evidence type="ECO:0000256" key="1">
    <source>
        <dbReference type="ARBA" id="ARBA00005536"/>
    </source>
</evidence>
<dbReference type="GO" id="GO:0015031">
    <property type="term" value="P:protein transport"/>
    <property type="evidence" value="ECO:0007669"/>
    <property type="project" value="InterPro"/>
</dbReference>
<dbReference type="InterPro" id="IPR005061">
    <property type="entry name" value="Ist1"/>
</dbReference>
<dbReference type="PANTHER" id="PTHR12161">
    <property type="entry name" value="IST1 FAMILY MEMBER"/>
    <property type="match status" value="1"/>
</dbReference>
<feature type="region of interest" description="Disordered" evidence="6">
    <location>
        <begin position="222"/>
        <end position="277"/>
    </location>
</feature>
<comment type="caution">
    <text evidence="7">The sequence shown here is derived from an EMBL/GenBank/DDBJ whole genome shotgun (WGS) entry which is preliminary data.</text>
</comment>
<dbReference type="EMBL" id="LUCM01003868">
    <property type="protein sequence ID" value="KAA0195208.1"/>
    <property type="molecule type" value="Genomic_DNA"/>
</dbReference>
<dbReference type="Proteomes" id="UP000728185">
    <property type="component" value="Unassembled WGS sequence"/>
</dbReference>
<sequence length="358" mass="38792">MPFSSSKCDSSKLKSNLKLCSSRMGLLQKKKTEIGQKGRREIAELISANKTERARIRTEQIVREDYVVEAMEILQTYCELIVTRFGIFEAKNEVDPALETAISTLIWATPRLSAEVAELEAIKKQFTLKYSKAYVDSCLENNMKTVNSSVIQKLDLRAPTQHLVEMYMVEIAKTYDVDYESNLLITNDINTGGDLGGGGSGGCGNAMVPNPEQQLIDFEPHADHGLPQLPEGFGGSEQPWKHAEASGGVAPYPEDSPFPNSDPVPPPVPTQGPVPHDPAAYFGFDSKPPSYDAAMFPDKTSASAPPANFPDSAVGGDAGFSSALRAAAAEPASDTESDDQSIDELQRRFNELTKGKGS</sequence>
<proteinExistence type="inferred from homology"/>
<dbReference type="InterPro" id="IPR042277">
    <property type="entry name" value="IST1-like"/>
</dbReference>
<organism evidence="7 8">
    <name type="scientific">Fasciolopsis buskii</name>
    <dbReference type="NCBI Taxonomy" id="27845"/>
    <lineage>
        <taxon>Eukaryota</taxon>
        <taxon>Metazoa</taxon>
        <taxon>Spiralia</taxon>
        <taxon>Lophotrochozoa</taxon>
        <taxon>Platyhelminthes</taxon>
        <taxon>Trematoda</taxon>
        <taxon>Digenea</taxon>
        <taxon>Plagiorchiida</taxon>
        <taxon>Echinostomata</taxon>
        <taxon>Echinostomatoidea</taxon>
        <taxon>Fasciolidae</taxon>
        <taxon>Fasciolopsis</taxon>
    </lineage>
</organism>
<dbReference type="Pfam" id="PF03398">
    <property type="entry name" value="Ist1"/>
    <property type="match status" value="1"/>
</dbReference>
<gene>
    <name evidence="7" type="ORF">FBUS_04293</name>
</gene>
<dbReference type="FunFam" id="1.20.1260.60:FF:000002">
    <property type="entry name" value="Vacuolar protein sorting-associated protein IST1"/>
    <property type="match status" value="1"/>
</dbReference>
<protein>
    <recommendedName>
        <fullName evidence="2">IST1 homolog</fullName>
    </recommendedName>
    <alternativeName>
        <fullName evidence="3">Charged multivesicular body protein 8</fullName>
    </alternativeName>
</protein>
<comment type="function">
    <text evidence="4">ESCRT-III-like protein involved in cytokinesis, nuclear envelope reassembly and endosomal tubulation. Is required for efficient abscission during cytokinesis. Involved in recruiting VPS4A and/or VPS4B to the midbody of dividing cells. During late anaphase, involved in nuclear envelope reassembly and mitotic spindle disassembly together with the ESCRT-III complex: IST1 acts by mediating the recruitment of SPAST to the nuclear membrane, leading to microtubule severing. Recruited to the reforming nuclear envelope (NE) during anaphase by LEMD2. Regulates early endosomal tubulation together with the ESCRT-III complex by mediating the recruitment of SPAST.</text>
</comment>
<dbReference type="AlphaFoldDB" id="A0A8E0VLE6"/>
<comment type="subunit">
    <text evidence="5">Interacts with CHMP1A, CHMP1B, VPS4A and VTA1. Interacts with SPAST, STAMBP, and USP8. May interact with VPS37B. May associate with the ESCRT-I complex. Interacts with MITD1, in competition with VSP4. Interacts with SPART (via MIT domain); leading to the recruitment of SPART to midbodies. Interacts with SPAST.</text>
</comment>
<comment type="similarity">
    <text evidence="1">Belongs to the IST1 family.</text>
</comment>
<dbReference type="PANTHER" id="PTHR12161:SF5">
    <property type="entry name" value="IST1 HOMOLOG"/>
    <property type="match status" value="1"/>
</dbReference>
<name>A0A8E0VLE6_9TREM</name>
<evidence type="ECO:0000256" key="2">
    <source>
        <dbReference type="ARBA" id="ARBA00014513"/>
    </source>
</evidence>
<feature type="compositionally biased region" description="Pro residues" evidence="6">
    <location>
        <begin position="254"/>
        <end position="276"/>
    </location>
</feature>
<accession>A0A8E0VLE6</accession>
<evidence type="ECO:0000313" key="8">
    <source>
        <dbReference type="Proteomes" id="UP000728185"/>
    </source>
</evidence>
<evidence type="ECO:0000313" key="7">
    <source>
        <dbReference type="EMBL" id="KAA0195208.1"/>
    </source>
</evidence>